<feature type="domain" description="Nucleotidyl transferase" evidence="10">
    <location>
        <begin position="2"/>
        <end position="259"/>
    </location>
</feature>
<evidence type="ECO:0000256" key="3">
    <source>
        <dbReference type="ARBA" id="ARBA00019048"/>
    </source>
</evidence>
<evidence type="ECO:0000313" key="12">
    <source>
        <dbReference type="Proteomes" id="UP000324209"/>
    </source>
</evidence>
<keyword evidence="4 11" id="KW-0808">Transferase</keyword>
<evidence type="ECO:0000256" key="7">
    <source>
        <dbReference type="ARBA" id="ARBA00031959"/>
    </source>
</evidence>
<comment type="catalytic activity">
    <reaction evidence="9">
        <text>alpha-D-glucose 1-phosphate + UTP + H(+) = UDP-alpha-D-glucose + diphosphate</text>
        <dbReference type="Rhea" id="RHEA:19889"/>
        <dbReference type="ChEBI" id="CHEBI:15378"/>
        <dbReference type="ChEBI" id="CHEBI:33019"/>
        <dbReference type="ChEBI" id="CHEBI:46398"/>
        <dbReference type="ChEBI" id="CHEBI:58601"/>
        <dbReference type="ChEBI" id="CHEBI:58885"/>
        <dbReference type="EC" id="2.7.7.9"/>
    </reaction>
</comment>
<evidence type="ECO:0000256" key="6">
    <source>
        <dbReference type="ARBA" id="ARBA00031455"/>
    </source>
</evidence>
<dbReference type="RefSeq" id="WP_149487406.1">
    <property type="nucleotide sequence ID" value="NZ_CP036150.1"/>
</dbReference>
<dbReference type="PANTHER" id="PTHR43197:SF1">
    <property type="entry name" value="UTP--GLUCOSE-1-PHOSPHATE URIDYLYLTRANSFERASE"/>
    <property type="match status" value="1"/>
</dbReference>
<protein>
    <recommendedName>
        <fullName evidence="3">UTP--glucose-1-phosphate uridylyltransferase</fullName>
        <ecNumber evidence="2">2.7.7.9</ecNumber>
    </recommendedName>
    <alternativeName>
        <fullName evidence="6">Alpha-D-glucosyl-1-phosphate uridylyltransferase</fullName>
    </alternativeName>
    <alternativeName>
        <fullName evidence="7">UDP-glucose pyrophosphorylase</fullName>
    </alternativeName>
    <alternativeName>
        <fullName evidence="8">Uridine diphosphoglucose pyrophosphorylase</fullName>
    </alternativeName>
</protein>
<dbReference type="OrthoDB" id="9801899at2"/>
<evidence type="ECO:0000256" key="8">
    <source>
        <dbReference type="ARBA" id="ARBA00032341"/>
    </source>
</evidence>
<keyword evidence="5 11" id="KW-0548">Nucleotidyltransferase</keyword>
<proteinExistence type="inferred from homology"/>
<keyword evidence="12" id="KW-1185">Reference proteome</keyword>
<gene>
    <name evidence="11" type="ORF">EXM22_15590</name>
</gene>
<dbReference type="Gene3D" id="3.90.550.10">
    <property type="entry name" value="Spore Coat Polysaccharide Biosynthesis Protein SpsA, Chain A"/>
    <property type="match status" value="1"/>
</dbReference>
<dbReference type="GO" id="GO:0006011">
    <property type="term" value="P:UDP-alpha-D-glucose metabolic process"/>
    <property type="evidence" value="ECO:0007669"/>
    <property type="project" value="InterPro"/>
</dbReference>
<sequence length="277" mass="30913">MKGIIVAAGYGTRFLPVTKTIPKEMLPLINKPSISFIIDEFIQSGIKDIIVISSRRKKVLEDFFDREVELEGVFEKEGASAKLDLISPVEARFAFIRQTEMKGTGHALLQAASLIGNEPCIVAYPDDIHMGETPLSAQLIESYEKTGCSVLATIHNPPHLERYGVLALEKDGIHVKDIVEKPALGHAPSKEVSIGRYLYTAEFFKYLEEGWQKHTGGEYFHIYALKKLMDQGKVVFKETEGERMDTGEPAGFLRATLRYAMKDPALKAIIKEEAAKL</sequence>
<evidence type="ECO:0000256" key="9">
    <source>
        <dbReference type="ARBA" id="ARBA00048128"/>
    </source>
</evidence>
<evidence type="ECO:0000256" key="2">
    <source>
        <dbReference type="ARBA" id="ARBA00012415"/>
    </source>
</evidence>
<name>A0A5C1QNU5_9SPIO</name>
<dbReference type="PANTHER" id="PTHR43197">
    <property type="entry name" value="UTP--GLUCOSE-1-PHOSPHATE URIDYLYLTRANSFERASE"/>
    <property type="match status" value="1"/>
</dbReference>
<dbReference type="AlphaFoldDB" id="A0A5C1QNU5"/>
<organism evidence="11 12">
    <name type="scientific">Oceanispirochaeta crateris</name>
    <dbReference type="NCBI Taxonomy" id="2518645"/>
    <lineage>
        <taxon>Bacteria</taxon>
        <taxon>Pseudomonadati</taxon>
        <taxon>Spirochaetota</taxon>
        <taxon>Spirochaetia</taxon>
        <taxon>Spirochaetales</taxon>
        <taxon>Spirochaetaceae</taxon>
        <taxon>Oceanispirochaeta</taxon>
    </lineage>
</organism>
<accession>A0A5C1QNU5</accession>
<comment type="similarity">
    <text evidence="1">Belongs to the UDPGP type 2 family.</text>
</comment>
<dbReference type="GO" id="GO:0003983">
    <property type="term" value="F:UTP:glucose-1-phosphate uridylyltransferase activity"/>
    <property type="evidence" value="ECO:0007669"/>
    <property type="project" value="UniProtKB-EC"/>
</dbReference>
<evidence type="ECO:0000256" key="1">
    <source>
        <dbReference type="ARBA" id="ARBA00006890"/>
    </source>
</evidence>
<dbReference type="InterPro" id="IPR005835">
    <property type="entry name" value="NTP_transferase_dom"/>
</dbReference>
<reference evidence="11 12" key="1">
    <citation type="submission" date="2019-02" db="EMBL/GenBank/DDBJ databases">
        <title>Complete Genome Sequence and Methylome Analysis of free living Spirochaetas.</title>
        <authorList>
            <person name="Fomenkov A."/>
            <person name="Dubinina G."/>
            <person name="Leshcheva N."/>
            <person name="Mikheeva N."/>
            <person name="Grabovich M."/>
            <person name="Vincze T."/>
            <person name="Roberts R.J."/>
        </authorList>
    </citation>
    <scope>NUCLEOTIDE SEQUENCE [LARGE SCALE GENOMIC DNA]</scope>
    <source>
        <strain evidence="11 12">K2</strain>
    </source>
</reference>
<dbReference type="InterPro" id="IPR005771">
    <property type="entry name" value="GalU_uridylyltTrfase_bac/arc"/>
</dbReference>
<dbReference type="SUPFAM" id="SSF53448">
    <property type="entry name" value="Nucleotide-diphospho-sugar transferases"/>
    <property type="match status" value="1"/>
</dbReference>
<evidence type="ECO:0000259" key="10">
    <source>
        <dbReference type="Pfam" id="PF00483"/>
    </source>
</evidence>
<dbReference type="KEGG" id="ock:EXM22_15590"/>
<evidence type="ECO:0000256" key="5">
    <source>
        <dbReference type="ARBA" id="ARBA00022695"/>
    </source>
</evidence>
<evidence type="ECO:0000313" key="11">
    <source>
        <dbReference type="EMBL" id="QEN09331.1"/>
    </source>
</evidence>
<dbReference type="EC" id="2.7.7.9" evidence="2"/>
<dbReference type="Pfam" id="PF00483">
    <property type="entry name" value="NTP_transferase"/>
    <property type="match status" value="1"/>
</dbReference>
<dbReference type="EMBL" id="CP036150">
    <property type="protein sequence ID" value="QEN09331.1"/>
    <property type="molecule type" value="Genomic_DNA"/>
</dbReference>
<dbReference type="InterPro" id="IPR029044">
    <property type="entry name" value="Nucleotide-diphossugar_trans"/>
</dbReference>
<dbReference type="Proteomes" id="UP000324209">
    <property type="component" value="Chromosome"/>
</dbReference>
<evidence type="ECO:0000256" key="4">
    <source>
        <dbReference type="ARBA" id="ARBA00022679"/>
    </source>
</evidence>